<dbReference type="AlphaFoldDB" id="A0A0F9C6P6"/>
<comment type="caution">
    <text evidence="1">The sequence shown here is derived from an EMBL/GenBank/DDBJ whole genome shotgun (WGS) entry which is preliminary data.</text>
</comment>
<accession>A0A0F9C6P6</accession>
<protein>
    <submittedName>
        <fullName evidence="1">Uncharacterized protein</fullName>
    </submittedName>
</protein>
<sequence>MDLSRKDFHKALKDDLKQKEEIIKVITRSISEVIRLQTIHLMNVQLAVADQILTEEKMKKIFPFPWDSEEKEQTVKTMKTLAKSIAASAKVVRTTTGLRPRKKK</sequence>
<reference evidence="1" key="1">
    <citation type="journal article" date="2015" name="Nature">
        <title>Complex archaea that bridge the gap between prokaryotes and eukaryotes.</title>
        <authorList>
            <person name="Spang A."/>
            <person name="Saw J.H."/>
            <person name="Jorgensen S.L."/>
            <person name="Zaremba-Niedzwiedzka K."/>
            <person name="Martijn J."/>
            <person name="Lind A.E."/>
            <person name="van Eijk R."/>
            <person name="Schleper C."/>
            <person name="Guy L."/>
            <person name="Ettema T.J."/>
        </authorList>
    </citation>
    <scope>NUCLEOTIDE SEQUENCE</scope>
</reference>
<evidence type="ECO:0000313" key="1">
    <source>
        <dbReference type="EMBL" id="KKK92321.1"/>
    </source>
</evidence>
<gene>
    <name evidence="1" type="ORF">LCGC14_2704100</name>
</gene>
<organism evidence="1">
    <name type="scientific">marine sediment metagenome</name>
    <dbReference type="NCBI Taxonomy" id="412755"/>
    <lineage>
        <taxon>unclassified sequences</taxon>
        <taxon>metagenomes</taxon>
        <taxon>ecological metagenomes</taxon>
    </lineage>
</organism>
<name>A0A0F9C6P6_9ZZZZ</name>
<dbReference type="EMBL" id="LAZR01048262">
    <property type="protein sequence ID" value="KKK92321.1"/>
    <property type="molecule type" value="Genomic_DNA"/>
</dbReference>
<proteinExistence type="predicted"/>